<proteinExistence type="predicted"/>
<accession>A0A6N2TPK3</accession>
<feature type="transmembrane region" description="Helical" evidence="1">
    <location>
        <begin position="128"/>
        <end position="145"/>
    </location>
</feature>
<keyword evidence="1" id="KW-0812">Transmembrane</keyword>
<feature type="transmembrane region" description="Helical" evidence="1">
    <location>
        <begin position="340"/>
        <end position="355"/>
    </location>
</feature>
<dbReference type="EMBL" id="CACRSS010000016">
    <property type="protein sequence ID" value="VYT07327.1"/>
    <property type="molecule type" value="Genomic_DNA"/>
</dbReference>
<feature type="transmembrane region" description="Helical" evidence="1">
    <location>
        <begin position="367"/>
        <end position="384"/>
    </location>
</feature>
<feature type="transmembrane region" description="Helical" evidence="1">
    <location>
        <begin position="152"/>
        <end position="174"/>
    </location>
</feature>
<evidence type="ECO:0008006" key="3">
    <source>
        <dbReference type="Google" id="ProtNLM"/>
    </source>
</evidence>
<keyword evidence="1" id="KW-0472">Membrane</keyword>
<keyword evidence="1" id="KW-1133">Transmembrane helix</keyword>
<reference evidence="2" key="1">
    <citation type="submission" date="2019-11" db="EMBL/GenBank/DDBJ databases">
        <authorList>
            <person name="Feng L."/>
        </authorList>
    </citation>
    <scope>NUCLEOTIDE SEQUENCE</scope>
    <source>
        <strain evidence="2">AMuciniphilaLFYP55</strain>
    </source>
</reference>
<feature type="transmembrane region" description="Helical" evidence="1">
    <location>
        <begin position="53"/>
        <end position="71"/>
    </location>
</feature>
<dbReference type="Pfam" id="PF14897">
    <property type="entry name" value="EpsG"/>
    <property type="match status" value="1"/>
</dbReference>
<feature type="transmembrane region" description="Helical" evidence="1">
    <location>
        <begin position="315"/>
        <end position="334"/>
    </location>
</feature>
<gene>
    <name evidence="2" type="ORF">AMLFYP55_00508</name>
</gene>
<evidence type="ECO:0000313" key="2">
    <source>
        <dbReference type="EMBL" id="VYT07327.1"/>
    </source>
</evidence>
<protein>
    <recommendedName>
        <fullName evidence="3">EpsG family protein</fullName>
    </recommendedName>
</protein>
<sequence length="386" mass="43450">MSSRARFCLGMCFDFIPISSYTALFNWTILFLILGAVYQAGTGGIFSASTARLDSLAGFLFVVALIMYMGARPVSAEFGDTINYAAEFQTLQQGEAGNWKAQLTGMKGEWLFAVILHAWVQHGNVHDYFLTCSAVYVGALALASYRIFGARWFIPFLITCAMFTFWVYGVNGVRNGMAASVMILGLTFRSNLKMLLLCTVLAVSLHKSMMLLAAAGACAWFITDTRYYVAAWVGSILAVILAGPAIGEMIASSGFFDDPRLTLYINQADELKASSALFSSVGFRWDFLIYSALPIVTGCYFLFREEYRDVMYTWLLNIYIAANAFWILCMYAAFSNRFAQLSWFLMGFVFIYPFFKQRFWADQEKKLACFIPVVYAFTFYMNIYNA</sequence>
<feature type="transmembrane region" description="Helical" evidence="1">
    <location>
        <begin position="194"/>
        <end position="222"/>
    </location>
</feature>
<evidence type="ECO:0000256" key="1">
    <source>
        <dbReference type="SAM" id="Phobius"/>
    </source>
</evidence>
<organism evidence="2">
    <name type="scientific">Akkermansia muciniphila</name>
    <dbReference type="NCBI Taxonomy" id="239935"/>
    <lineage>
        <taxon>Bacteria</taxon>
        <taxon>Pseudomonadati</taxon>
        <taxon>Verrucomicrobiota</taxon>
        <taxon>Verrucomicrobiia</taxon>
        <taxon>Verrucomicrobiales</taxon>
        <taxon>Akkermansiaceae</taxon>
        <taxon>Akkermansia</taxon>
    </lineage>
</organism>
<dbReference type="OrthoDB" id="7054394at2"/>
<feature type="transmembrane region" description="Helical" evidence="1">
    <location>
        <begin position="229"/>
        <end position="251"/>
    </location>
</feature>
<name>A0A6N2TPK3_9BACT</name>
<feature type="transmembrane region" description="Helical" evidence="1">
    <location>
        <begin position="287"/>
        <end position="303"/>
    </location>
</feature>
<feature type="transmembrane region" description="Helical" evidence="1">
    <location>
        <begin position="20"/>
        <end position="41"/>
    </location>
</feature>
<dbReference type="AlphaFoldDB" id="A0A6N2TPK3"/>
<dbReference type="InterPro" id="IPR049458">
    <property type="entry name" value="EpsG-like"/>
</dbReference>